<dbReference type="EnsemblMetazoa" id="Aqu2.1.13384_001">
    <property type="protein sequence ID" value="Aqu2.1.13384_001"/>
    <property type="gene ID" value="Aqu2.1.13384"/>
</dbReference>
<name>A0A1X7TG40_AMPQE</name>
<reference evidence="2" key="1">
    <citation type="submission" date="2017-05" db="UniProtKB">
        <authorList>
            <consortium name="EnsemblMetazoa"/>
        </authorList>
    </citation>
    <scope>IDENTIFICATION</scope>
</reference>
<evidence type="ECO:0000313" key="2">
    <source>
        <dbReference type="EnsemblMetazoa" id="Aqu2.1.13384_001"/>
    </source>
</evidence>
<dbReference type="GO" id="GO:0006801">
    <property type="term" value="P:superoxide metabolic process"/>
    <property type="evidence" value="ECO:0007669"/>
    <property type="project" value="InterPro"/>
</dbReference>
<feature type="region of interest" description="Disordered" evidence="1">
    <location>
        <begin position="25"/>
        <end position="53"/>
    </location>
</feature>
<dbReference type="AlphaFoldDB" id="A0A1X7TG40"/>
<evidence type="ECO:0008006" key="3">
    <source>
        <dbReference type="Google" id="ProtNLM"/>
    </source>
</evidence>
<dbReference type="Gene3D" id="2.60.40.200">
    <property type="entry name" value="Superoxide dismutase, copper/zinc binding domain"/>
    <property type="match status" value="1"/>
</dbReference>
<protein>
    <recommendedName>
        <fullName evidence="3">Superoxide dismutase copper/zinc binding domain-containing protein</fullName>
    </recommendedName>
</protein>
<evidence type="ECO:0000256" key="1">
    <source>
        <dbReference type="SAM" id="MobiDB-lite"/>
    </source>
</evidence>
<proteinExistence type="predicted"/>
<sequence>EEGIISDWQGLISSSWGSWFPHSSVHADPDDLGKDGHPDSLTTGHAGARLACG</sequence>
<dbReference type="InterPro" id="IPR036423">
    <property type="entry name" value="SOD-like_Cu/Zn_dom_sf"/>
</dbReference>
<dbReference type="GO" id="GO:0046872">
    <property type="term" value="F:metal ion binding"/>
    <property type="evidence" value="ECO:0007669"/>
    <property type="project" value="InterPro"/>
</dbReference>
<feature type="compositionally biased region" description="Basic and acidic residues" evidence="1">
    <location>
        <begin position="25"/>
        <end position="38"/>
    </location>
</feature>
<dbReference type="InParanoid" id="A0A1X7TG40"/>
<dbReference type="SUPFAM" id="SSF49329">
    <property type="entry name" value="Cu,Zn superoxide dismutase-like"/>
    <property type="match status" value="1"/>
</dbReference>
<accession>A0A1X7TG40</accession>
<organism evidence="2">
    <name type="scientific">Amphimedon queenslandica</name>
    <name type="common">Sponge</name>
    <dbReference type="NCBI Taxonomy" id="400682"/>
    <lineage>
        <taxon>Eukaryota</taxon>
        <taxon>Metazoa</taxon>
        <taxon>Porifera</taxon>
        <taxon>Demospongiae</taxon>
        <taxon>Heteroscleromorpha</taxon>
        <taxon>Haplosclerida</taxon>
        <taxon>Niphatidae</taxon>
        <taxon>Amphimedon</taxon>
    </lineage>
</organism>